<dbReference type="Proteomes" id="UP000076858">
    <property type="component" value="Unassembled WGS sequence"/>
</dbReference>
<keyword evidence="2" id="KW-1185">Reference proteome</keyword>
<sequence>MKEIEEFVGKVLGSDKMTKNMSLTERQEQFGKTFASNPKSFMFLPGDKVVLRVISEVCKQVLESYQSVLSPHEKKNKSKSTTFSSGKQFTAMTGKSGSDQLTSKVDSDILVDEEATTTVNKLTLEEYLLRWENRLKLQNMSSLFSIKENIITCLMKQWNSAIYYKKAGPLNYLCHGCFQASLVNPISKQHDRSLLLAMELDCPELKKTLERFGGSGENYFCKSRPSIEEIEATILRAKEDSKSTMVSMGVIVSDAECFNFDNRLAWKRNQAVRQNELSNELDVDEECESIENQGNDFLDEVDSFDASNLTFISNADFKDYREILERHIVSNCNELGNKNFGRPRFGPLCNPTHLIESSAFVVLTSDDGSQKVIKKSSVV</sequence>
<dbReference type="AlphaFoldDB" id="A0A164KCK1"/>
<dbReference type="OrthoDB" id="10432265at2759"/>
<organism evidence="1 2">
    <name type="scientific">Daphnia magna</name>
    <dbReference type="NCBI Taxonomy" id="35525"/>
    <lineage>
        <taxon>Eukaryota</taxon>
        <taxon>Metazoa</taxon>
        <taxon>Ecdysozoa</taxon>
        <taxon>Arthropoda</taxon>
        <taxon>Crustacea</taxon>
        <taxon>Branchiopoda</taxon>
        <taxon>Diplostraca</taxon>
        <taxon>Cladocera</taxon>
        <taxon>Anomopoda</taxon>
        <taxon>Daphniidae</taxon>
        <taxon>Daphnia</taxon>
    </lineage>
</organism>
<gene>
    <name evidence="1" type="ORF">APZ42_034205</name>
</gene>
<dbReference type="PANTHER" id="PTHR33173">
    <property type="match status" value="1"/>
</dbReference>
<comment type="caution">
    <text evidence="1">The sequence shown here is derived from an EMBL/GenBank/DDBJ whole genome shotgun (WGS) entry which is preliminary data.</text>
</comment>
<evidence type="ECO:0000313" key="1">
    <source>
        <dbReference type="EMBL" id="KZS03149.1"/>
    </source>
</evidence>
<protein>
    <submittedName>
        <fullName evidence="1">Uncharacterized protein</fullName>
    </submittedName>
</protein>
<dbReference type="PANTHER" id="PTHR33173:SF2">
    <property type="entry name" value="MYND-TYPE DOMAIN-CONTAINING PROTEIN"/>
    <property type="match status" value="1"/>
</dbReference>
<accession>A0A164KCK1</accession>
<reference evidence="1 2" key="1">
    <citation type="submission" date="2016-03" db="EMBL/GenBank/DDBJ databases">
        <title>EvidentialGene: Evidence-directed Construction of Genes on Genomes.</title>
        <authorList>
            <person name="Gilbert D.G."/>
            <person name="Choi J.-H."/>
            <person name="Mockaitis K."/>
            <person name="Colbourne J."/>
            <person name="Pfrender M."/>
        </authorList>
    </citation>
    <scope>NUCLEOTIDE SEQUENCE [LARGE SCALE GENOMIC DNA]</scope>
    <source>
        <strain evidence="1 2">Xinb3</strain>
        <tissue evidence="1">Complete organism</tissue>
    </source>
</reference>
<proteinExistence type="predicted"/>
<evidence type="ECO:0000313" key="2">
    <source>
        <dbReference type="Proteomes" id="UP000076858"/>
    </source>
</evidence>
<dbReference type="EMBL" id="LRGB01003337">
    <property type="protein sequence ID" value="KZS03149.1"/>
    <property type="molecule type" value="Genomic_DNA"/>
</dbReference>
<name>A0A164KCK1_9CRUS</name>